<dbReference type="Proteomes" id="UP000178700">
    <property type="component" value="Unassembled WGS sequence"/>
</dbReference>
<reference evidence="2 3" key="1">
    <citation type="journal article" date="2016" name="Nat. Commun.">
        <title>Thousands of microbial genomes shed light on interconnected biogeochemical processes in an aquifer system.</title>
        <authorList>
            <person name="Anantharaman K."/>
            <person name="Brown C.T."/>
            <person name="Hug L.A."/>
            <person name="Sharon I."/>
            <person name="Castelle C.J."/>
            <person name="Probst A.J."/>
            <person name="Thomas B.C."/>
            <person name="Singh A."/>
            <person name="Wilkins M.J."/>
            <person name="Karaoz U."/>
            <person name="Brodie E.L."/>
            <person name="Williams K.H."/>
            <person name="Hubbard S.S."/>
            <person name="Banfield J.F."/>
        </authorList>
    </citation>
    <scope>NUCLEOTIDE SEQUENCE [LARGE SCALE GENOMIC DNA]</scope>
</reference>
<dbReference type="InterPro" id="IPR050659">
    <property type="entry name" value="Peptidase_M24B"/>
</dbReference>
<dbReference type="InterPro" id="IPR036005">
    <property type="entry name" value="Creatinase/aminopeptidase-like"/>
</dbReference>
<dbReference type="Gene3D" id="3.90.230.10">
    <property type="entry name" value="Creatinase/methionine aminopeptidase superfamily"/>
    <property type="match status" value="1"/>
</dbReference>
<name>A0A1F6VA74_9BACT</name>
<evidence type="ECO:0000313" key="3">
    <source>
        <dbReference type="Proteomes" id="UP000178700"/>
    </source>
</evidence>
<feature type="domain" description="Peptidase M24" evidence="1">
    <location>
        <begin position="21"/>
        <end position="229"/>
    </location>
</feature>
<accession>A0A1F6VA74</accession>
<dbReference type="PANTHER" id="PTHR46112:SF2">
    <property type="entry name" value="XAA-PRO AMINOPEPTIDASE P-RELATED"/>
    <property type="match status" value="1"/>
</dbReference>
<comment type="caution">
    <text evidence="2">The sequence shown here is derived from an EMBL/GenBank/DDBJ whole genome shotgun (WGS) entry which is preliminary data.</text>
</comment>
<dbReference type="AlphaFoldDB" id="A0A1F6VA74"/>
<organism evidence="2 3">
    <name type="scientific">Candidatus Nomurabacteria bacterium RIFCSPHIGHO2_01_FULL_39_10</name>
    <dbReference type="NCBI Taxonomy" id="1801733"/>
    <lineage>
        <taxon>Bacteria</taxon>
        <taxon>Candidatus Nomuraibacteriota</taxon>
    </lineage>
</organism>
<evidence type="ECO:0000313" key="2">
    <source>
        <dbReference type="EMBL" id="OGI66531.1"/>
    </source>
</evidence>
<proteinExistence type="predicted"/>
<dbReference type="SUPFAM" id="SSF55920">
    <property type="entry name" value="Creatinase/aminopeptidase"/>
    <property type="match status" value="1"/>
</dbReference>
<dbReference type="EMBL" id="MFTJ01000009">
    <property type="protein sequence ID" value="OGI66531.1"/>
    <property type="molecule type" value="Genomic_DNA"/>
</dbReference>
<sequence>MQQIKLIHEVRAVKGKKELANIIKAQRISERVLQDVLKQLKTNVTEFAIAEFITKRFIKYGAPILSFSPIVAFGKNTANIHHEPGKTRLKKFTRRGGADTIMFDFGCTVNHYCSDMTRTFFWGEPSKKQKKIYKSVLQAMNLAMNKISKGEKRAKIIDNAARKFLAKKYKNNFKHGLGHGVGTVIHEWPNFKPKSPDILPAGCVMTVEPGLYFKGFGGVRIEDMVLITQNGYKNLTNIQKNLKSAVLESK</sequence>
<gene>
    <name evidence="2" type="ORF">A2642_02700</name>
</gene>
<dbReference type="PANTHER" id="PTHR46112">
    <property type="entry name" value="AMINOPEPTIDASE"/>
    <property type="match status" value="1"/>
</dbReference>
<protein>
    <recommendedName>
        <fullName evidence="1">Peptidase M24 domain-containing protein</fullName>
    </recommendedName>
</protein>
<dbReference type="Pfam" id="PF00557">
    <property type="entry name" value="Peptidase_M24"/>
    <property type="match status" value="1"/>
</dbReference>
<evidence type="ECO:0000259" key="1">
    <source>
        <dbReference type="Pfam" id="PF00557"/>
    </source>
</evidence>
<dbReference type="InterPro" id="IPR000994">
    <property type="entry name" value="Pept_M24"/>
</dbReference>